<evidence type="ECO:0000313" key="2">
    <source>
        <dbReference type="EMBL" id="PMC64536.1"/>
    </source>
</evidence>
<dbReference type="AlphaFoldDB" id="A0A2N6T5D5"/>
<sequence length="156" mass="17120">MLLCFLLSLLTSFLECIFVYIVYVDLKATTLGWNWWGVTTQEGAFQQALDQGELAQYIAGNGLMLLGTAALLICYLVAAVSFFRADHKRGTTFSVVGSSIQTLLVLSIFYQSMFSYGTGTSVGWDIWVIIAGVALAFSVFNLIRHRKTRVAQAGAV</sequence>
<reference evidence="2 3" key="1">
    <citation type="submission" date="2017-09" db="EMBL/GenBank/DDBJ databases">
        <title>Bacterial strain isolated from the female urinary microbiota.</title>
        <authorList>
            <person name="Thomas-White K."/>
            <person name="Kumar N."/>
            <person name="Forster S."/>
            <person name="Putonti C."/>
            <person name="Lawley T."/>
            <person name="Wolfe A.J."/>
        </authorList>
    </citation>
    <scope>NUCLEOTIDE SEQUENCE [LARGE SCALE GENOMIC DNA]</scope>
    <source>
        <strain evidence="2 3">UMB0792</strain>
    </source>
</reference>
<accession>A0A2N6T5D5</accession>
<comment type="caution">
    <text evidence="2">The sequence shown here is derived from an EMBL/GenBank/DDBJ whole genome shotgun (WGS) entry which is preliminary data.</text>
</comment>
<keyword evidence="1" id="KW-0812">Transmembrane</keyword>
<evidence type="ECO:0000256" key="1">
    <source>
        <dbReference type="SAM" id="Phobius"/>
    </source>
</evidence>
<feature type="transmembrane region" description="Helical" evidence="1">
    <location>
        <begin position="90"/>
        <end position="110"/>
    </location>
</feature>
<protein>
    <submittedName>
        <fullName evidence="2">Uncharacterized protein</fullName>
    </submittedName>
</protein>
<proteinExistence type="predicted"/>
<keyword evidence="1" id="KW-1133">Transmembrane helix</keyword>
<dbReference type="RefSeq" id="WP_102723919.1">
    <property type="nucleotide sequence ID" value="NZ_PNHG01000006.1"/>
</dbReference>
<organism evidence="2 3">
    <name type="scientific">Corynebacterium tuscaniense</name>
    <dbReference type="NCBI Taxonomy" id="302449"/>
    <lineage>
        <taxon>Bacteria</taxon>
        <taxon>Bacillati</taxon>
        <taxon>Actinomycetota</taxon>
        <taxon>Actinomycetes</taxon>
        <taxon>Mycobacteriales</taxon>
        <taxon>Corynebacteriaceae</taxon>
        <taxon>Corynebacterium</taxon>
    </lineage>
</organism>
<dbReference type="EMBL" id="PNHG01000006">
    <property type="protein sequence ID" value="PMC64536.1"/>
    <property type="molecule type" value="Genomic_DNA"/>
</dbReference>
<feature type="transmembrane region" description="Helical" evidence="1">
    <location>
        <begin position="63"/>
        <end position="83"/>
    </location>
</feature>
<name>A0A2N6T5D5_9CORY</name>
<feature type="transmembrane region" description="Helical" evidence="1">
    <location>
        <begin position="122"/>
        <end position="143"/>
    </location>
</feature>
<gene>
    <name evidence="2" type="ORF">CJ203_05945</name>
</gene>
<keyword evidence="3" id="KW-1185">Reference proteome</keyword>
<keyword evidence="1" id="KW-0472">Membrane</keyword>
<evidence type="ECO:0000313" key="3">
    <source>
        <dbReference type="Proteomes" id="UP000235836"/>
    </source>
</evidence>
<dbReference type="Proteomes" id="UP000235836">
    <property type="component" value="Unassembled WGS sequence"/>
</dbReference>